<keyword evidence="2" id="KW-1185">Reference proteome</keyword>
<proteinExistence type="predicted"/>
<evidence type="ECO:0000313" key="1">
    <source>
        <dbReference type="EMBL" id="MBA8824247.1"/>
    </source>
</evidence>
<dbReference type="RefSeq" id="WP_182543379.1">
    <property type="nucleotide sequence ID" value="NZ_JACGWZ010000001.1"/>
</dbReference>
<gene>
    <name evidence="1" type="ORF">FHX42_001576</name>
</gene>
<dbReference type="EMBL" id="JACGWZ010000001">
    <property type="protein sequence ID" value="MBA8824247.1"/>
    <property type="molecule type" value="Genomic_DNA"/>
</dbReference>
<dbReference type="Proteomes" id="UP000569329">
    <property type="component" value="Unassembled WGS sequence"/>
</dbReference>
<name>A0A839DXR4_9PSEU</name>
<organism evidence="1 2">
    <name type="scientific">Halosaccharopolyspora lacisalsi</name>
    <dbReference type="NCBI Taxonomy" id="1000566"/>
    <lineage>
        <taxon>Bacteria</taxon>
        <taxon>Bacillati</taxon>
        <taxon>Actinomycetota</taxon>
        <taxon>Actinomycetes</taxon>
        <taxon>Pseudonocardiales</taxon>
        <taxon>Pseudonocardiaceae</taxon>
        <taxon>Halosaccharopolyspora</taxon>
    </lineage>
</organism>
<comment type="caution">
    <text evidence="1">The sequence shown here is derived from an EMBL/GenBank/DDBJ whole genome shotgun (WGS) entry which is preliminary data.</text>
</comment>
<protein>
    <submittedName>
        <fullName evidence="1">Uncharacterized protein</fullName>
    </submittedName>
</protein>
<reference evidence="1 2" key="1">
    <citation type="submission" date="2020-07" db="EMBL/GenBank/DDBJ databases">
        <title>Sequencing the genomes of 1000 actinobacteria strains.</title>
        <authorList>
            <person name="Klenk H.-P."/>
        </authorList>
    </citation>
    <scope>NUCLEOTIDE SEQUENCE [LARGE SCALE GENOMIC DNA]</scope>
    <source>
        <strain evidence="1 2">DSM 45975</strain>
    </source>
</reference>
<evidence type="ECO:0000313" key="2">
    <source>
        <dbReference type="Proteomes" id="UP000569329"/>
    </source>
</evidence>
<sequence>MTTSGILATTEDSGSRAELLAVLRQLPEHHFGNVRDLWEYLSEIPVDT</sequence>
<dbReference type="AlphaFoldDB" id="A0A839DXR4"/>
<accession>A0A839DXR4</accession>